<accession>A0A9W8I9I1</accession>
<dbReference type="EMBL" id="JANBUW010000069">
    <property type="protein sequence ID" value="KAJ2849586.1"/>
    <property type="molecule type" value="Genomic_DNA"/>
</dbReference>
<dbReference type="Gene3D" id="3.30.1390.10">
    <property type="match status" value="1"/>
</dbReference>
<evidence type="ECO:0000256" key="1">
    <source>
        <dbReference type="ARBA" id="ARBA00007197"/>
    </source>
</evidence>
<dbReference type="InterPro" id="IPR036235">
    <property type="entry name" value="Ribosomal_bL12_oligo_N_sf"/>
</dbReference>
<dbReference type="GO" id="GO:0006412">
    <property type="term" value="P:translation"/>
    <property type="evidence" value="ECO:0007669"/>
    <property type="project" value="InterPro"/>
</dbReference>
<dbReference type="AlphaFoldDB" id="A0A9W8I9I1"/>
<dbReference type="InterPro" id="IPR013823">
    <property type="entry name" value="Ribosomal_bL12_C"/>
</dbReference>
<dbReference type="InterPro" id="IPR014719">
    <property type="entry name" value="Ribosomal_bL12_C/ClpS-like"/>
</dbReference>
<dbReference type="FunFam" id="3.30.1390.10:FF:000001">
    <property type="entry name" value="50S ribosomal protein L7/L12"/>
    <property type="match status" value="1"/>
</dbReference>
<gene>
    <name evidence="6" type="primary">MNP1</name>
    <name evidence="6" type="ORF">IWW36_002519</name>
</gene>
<dbReference type="SUPFAM" id="SSF54736">
    <property type="entry name" value="ClpS-like"/>
    <property type="match status" value="1"/>
</dbReference>
<dbReference type="Pfam" id="PF16320">
    <property type="entry name" value="Ribosomal_L12_N"/>
    <property type="match status" value="1"/>
</dbReference>
<keyword evidence="3" id="KW-0687">Ribonucleoprotein</keyword>
<dbReference type="Gene3D" id="1.20.5.710">
    <property type="entry name" value="Single helix bin"/>
    <property type="match status" value="1"/>
</dbReference>
<comment type="similarity">
    <text evidence="1">Belongs to the bacterial ribosomal protein bL12 family.</text>
</comment>
<sequence length="180" mass="19019">MVRKFRSSLIRPITRSLSSRRLVHGSAIRRSAEPIPTPEGSGAVSEVSPKVASIVDSVSQLTLLETSQLVQALKTKFNITEAVQVVAGAGGAPAGGAAAAPAEEKPAEKSEFKVMLQKIDAAQKAKVIREIKNLIPDMNLVAAKKFVESTPKVIKDSAPKDVAEKIKKTLEALGATVALE</sequence>
<dbReference type="Pfam" id="PF00542">
    <property type="entry name" value="Ribosomal_L12"/>
    <property type="match status" value="1"/>
</dbReference>
<proteinExistence type="inferred from homology"/>
<dbReference type="PANTHER" id="PTHR45987:SF4">
    <property type="entry name" value="LARGE RIBOSOMAL SUBUNIT PROTEIN BL12M"/>
    <property type="match status" value="1"/>
</dbReference>
<evidence type="ECO:0000313" key="7">
    <source>
        <dbReference type="Proteomes" id="UP001139887"/>
    </source>
</evidence>
<keyword evidence="7" id="KW-1185">Reference proteome</keyword>
<keyword evidence="2 6" id="KW-0689">Ribosomal protein</keyword>
<evidence type="ECO:0000256" key="2">
    <source>
        <dbReference type="ARBA" id="ARBA00022980"/>
    </source>
</evidence>
<evidence type="ECO:0000259" key="4">
    <source>
        <dbReference type="Pfam" id="PF00542"/>
    </source>
</evidence>
<protein>
    <submittedName>
        <fullName evidence="6">54S ribosomal protein L12, mitochondrial</fullName>
    </submittedName>
</protein>
<dbReference type="OrthoDB" id="250175at2759"/>
<feature type="domain" description="Large ribosomal subunit protein bL12 oligomerization" evidence="5">
    <location>
        <begin position="51"/>
        <end position="98"/>
    </location>
</feature>
<dbReference type="HAMAP" id="MF_00368">
    <property type="entry name" value="Ribosomal_bL12"/>
    <property type="match status" value="1"/>
</dbReference>
<dbReference type="PANTHER" id="PTHR45987">
    <property type="entry name" value="39S RIBOSOMAL PROTEIN L12"/>
    <property type="match status" value="1"/>
</dbReference>
<feature type="domain" description="Large ribosomal subunit protein bL12 C-terminal" evidence="4">
    <location>
        <begin position="112"/>
        <end position="179"/>
    </location>
</feature>
<dbReference type="GO" id="GO:0005762">
    <property type="term" value="C:mitochondrial large ribosomal subunit"/>
    <property type="evidence" value="ECO:0007669"/>
    <property type="project" value="TreeGrafter"/>
</dbReference>
<organism evidence="6 7">
    <name type="scientific">Coemansia brasiliensis</name>
    <dbReference type="NCBI Taxonomy" id="2650707"/>
    <lineage>
        <taxon>Eukaryota</taxon>
        <taxon>Fungi</taxon>
        <taxon>Fungi incertae sedis</taxon>
        <taxon>Zoopagomycota</taxon>
        <taxon>Kickxellomycotina</taxon>
        <taxon>Kickxellomycetes</taxon>
        <taxon>Kickxellales</taxon>
        <taxon>Kickxellaceae</taxon>
        <taxon>Coemansia</taxon>
    </lineage>
</organism>
<evidence type="ECO:0000256" key="3">
    <source>
        <dbReference type="ARBA" id="ARBA00023274"/>
    </source>
</evidence>
<evidence type="ECO:0000259" key="5">
    <source>
        <dbReference type="Pfam" id="PF16320"/>
    </source>
</evidence>
<dbReference type="SUPFAM" id="SSF48300">
    <property type="entry name" value="Ribosomal protein L7/12, oligomerisation (N-terminal) domain"/>
    <property type="match status" value="1"/>
</dbReference>
<name>A0A9W8I9I1_9FUNG</name>
<comment type="caution">
    <text evidence="6">The sequence shown here is derived from an EMBL/GenBank/DDBJ whole genome shotgun (WGS) entry which is preliminary data.</text>
</comment>
<dbReference type="InterPro" id="IPR000206">
    <property type="entry name" value="Ribosomal_bL12"/>
</dbReference>
<dbReference type="InterPro" id="IPR008932">
    <property type="entry name" value="Ribosomal_bL12_oligo"/>
</dbReference>
<dbReference type="GO" id="GO:0003735">
    <property type="term" value="F:structural constituent of ribosome"/>
    <property type="evidence" value="ECO:0007669"/>
    <property type="project" value="InterPro"/>
</dbReference>
<dbReference type="Proteomes" id="UP001139887">
    <property type="component" value="Unassembled WGS sequence"/>
</dbReference>
<evidence type="ECO:0000313" key="6">
    <source>
        <dbReference type="EMBL" id="KAJ2849586.1"/>
    </source>
</evidence>
<dbReference type="NCBIfam" id="TIGR00855">
    <property type="entry name" value="L12"/>
    <property type="match status" value="1"/>
</dbReference>
<dbReference type="GO" id="GO:0003729">
    <property type="term" value="F:mRNA binding"/>
    <property type="evidence" value="ECO:0007669"/>
    <property type="project" value="TreeGrafter"/>
</dbReference>
<reference evidence="6" key="1">
    <citation type="submission" date="2022-07" db="EMBL/GenBank/DDBJ databases">
        <title>Phylogenomic reconstructions and comparative analyses of Kickxellomycotina fungi.</title>
        <authorList>
            <person name="Reynolds N.K."/>
            <person name="Stajich J.E."/>
            <person name="Barry K."/>
            <person name="Grigoriev I.V."/>
            <person name="Crous P."/>
            <person name="Smith M.E."/>
        </authorList>
    </citation>
    <scope>NUCLEOTIDE SEQUENCE</scope>
    <source>
        <strain evidence="6">NRRL 1566</strain>
    </source>
</reference>